<sequence>MWSLAFGIAALLIAGLAMRGYALVKTDPLAKLSPQDRALITTSAKRKRRQTGPLDSLAAAIAPDVANLLGPAYRRFASDRIVRSGNADYADFRQFMQQKCKLLLIGVVPAVLISVLVQPLLGVGFLVALFFIADISLASKASERQEQIEDALPDFLDVLAVTVSAGLSFRAALERVIERVEGPLSDELRLTLRQMDVGQSRSEAFAALRSRTTSESLESFVTALLQSEELGSPLSDALDQIALDMRRVTAQRARQKASKANPKISAVVTLVMVPGTMVLIMVSMYFVAGIDFGEILSNLQG</sequence>
<accession>A0ABP8J3B0</accession>
<dbReference type="InterPro" id="IPR018076">
    <property type="entry name" value="T2SS_GspF_dom"/>
</dbReference>
<dbReference type="RefSeq" id="WP_247423515.1">
    <property type="nucleotide sequence ID" value="NZ_BAABGL010000002.1"/>
</dbReference>
<evidence type="ECO:0000256" key="5">
    <source>
        <dbReference type="ARBA" id="ARBA00023136"/>
    </source>
</evidence>
<keyword evidence="9" id="KW-1185">Reference proteome</keyword>
<keyword evidence="2" id="KW-1003">Cell membrane</keyword>
<dbReference type="InterPro" id="IPR042094">
    <property type="entry name" value="T2SS_GspF_sf"/>
</dbReference>
<dbReference type="Proteomes" id="UP001500642">
    <property type="component" value="Unassembled WGS sequence"/>
</dbReference>
<evidence type="ECO:0000313" key="8">
    <source>
        <dbReference type="EMBL" id="GAA4384266.1"/>
    </source>
</evidence>
<dbReference type="EMBL" id="BAABGL010000002">
    <property type="protein sequence ID" value="GAA4384266.1"/>
    <property type="molecule type" value="Genomic_DNA"/>
</dbReference>
<dbReference type="PANTHER" id="PTHR35007:SF2">
    <property type="entry name" value="PILUS ASSEMBLE PROTEIN"/>
    <property type="match status" value="1"/>
</dbReference>
<name>A0ABP8J3B0_9MICO</name>
<evidence type="ECO:0000259" key="7">
    <source>
        <dbReference type="Pfam" id="PF00482"/>
    </source>
</evidence>
<evidence type="ECO:0000256" key="1">
    <source>
        <dbReference type="ARBA" id="ARBA00004651"/>
    </source>
</evidence>
<dbReference type="Pfam" id="PF00482">
    <property type="entry name" value="T2SSF"/>
    <property type="match status" value="1"/>
</dbReference>
<proteinExistence type="predicted"/>
<comment type="subcellular location">
    <subcellularLocation>
        <location evidence="1">Cell membrane</location>
        <topology evidence="1">Multi-pass membrane protein</topology>
    </subcellularLocation>
</comment>
<gene>
    <name evidence="8" type="ORF">GCM10023167_04720</name>
</gene>
<organism evidence="8 9">
    <name type="scientific">Brevibacterium pityocampae</name>
    <dbReference type="NCBI Taxonomy" id="506594"/>
    <lineage>
        <taxon>Bacteria</taxon>
        <taxon>Bacillati</taxon>
        <taxon>Actinomycetota</taxon>
        <taxon>Actinomycetes</taxon>
        <taxon>Micrococcales</taxon>
        <taxon>Brevibacteriaceae</taxon>
        <taxon>Brevibacterium</taxon>
    </lineage>
</organism>
<feature type="transmembrane region" description="Helical" evidence="6">
    <location>
        <begin position="102"/>
        <end position="132"/>
    </location>
</feature>
<evidence type="ECO:0000256" key="2">
    <source>
        <dbReference type="ARBA" id="ARBA00022475"/>
    </source>
</evidence>
<evidence type="ECO:0000256" key="4">
    <source>
        <dbReference type="ARBA" id="ARBA00022989"/>
    </source>
</evidence>
<feature type="transmembrane region" description="Helical" evidence="6">
    <location>
        <begin position="264"/>
        <end position="288"/>
    </location>
</feature>
<keyword evidence="5 6" id="KW-0472">Membrane</keyword>
<protein>
    <submittedName>
        <fullName evidence="8">DUF5936 domain-containing protein</fullName>
    </submittedName>
</protein>
<keyword evidence="4 6" id="KW-1133">Transmembrane helix</keyword>
<keyword evidence="3 6" id="KW-0812">Transmembrane</keyword>
<comment type="caution">
    <text evidence="8">The sequence shown here is derived from an EMBL/GenBank/DDBJ whole genome shotgun (WGS) entry which is preliminary data.</text>
</comment>
<evidence type="ECO:0000256" key="3">
    <source>
        <dbReference type="ARBA" id="ARBA00022692"/>
    </source>
</evidence>
<evidence type="ECO:0000256" key="6">
    <source>
        <dbReference type="SAM" id="Phobius"/>
    </source>
</evidence>
<dbReference type="PANTHER" id="PTHR35007">
    <property type="entry name" value="INTEGRAL MEMBRANE PROTEIN-RELATED"/>
    <property type="match status" value="1"/>
</dbReference>
<dbReference type="Gene3D" id="1.20.81.30">
    <property type="entry name" value="Type II secretion system (T2SS), domain F"/>
    <property type="match status" value="1"/>
</dbReference>
<feature type="domain" description="Type II secretion system protein GspF" evidence="7">
    <location>
        <begin position="155"/>
        <end position="281"/>
    </location>
</feature>
<evidence type="ECO:0000313" key="9">
    <source>
        <dbReference type="Proteomes" id="UP001500642"/>
    </source>
</evidence>
<reference evidence="9" key="1">
    <citation type="journal article" date="2019" name="Int. J. Syst. Evol. Microbiol.">
        <title>The Global Catalogue of Microorganisms (GCM) 10K type strain sequencing project: providing services to taxonomists for standard genome sequencing and annotation.</title>
        <authorList>
            <consortium name="The Broad Institute Genomics Platform"/>
            <consortium name="The Broad Institute Genome Sequencing Center for Infectious Disease"/>
            <person name="Wu L."/>
            <person name="Ma J."/>
        </authorList>
    </citation>
    <scope>NUCLEOTIDE SEQUENCE [LARGE SCALE GENOMIC DNA]</scope>
    <source>
        <strain evidence="9">JCM 17808</strain>
    </source>
</reference>